<dbReference type="PROSITE" id="PS50011">
    <property type="entry name" value="PROTEIN_KINASE_DOM"/>
    <property type="match status" value="1"/>
</dbReference>
<comment type="similarity">
    <text evidence="1">Belongs to the protein kinase superfamily. CAMK Ser/Thr protein kinase family. CaMK subfamily.</text>
</comment>
<gene>
    <name evidence="9" type="ORF">TSUD_24120</name>
</gene>
<dbReference type="Gene3D" id="3.30.200.20">
    <property type="entry name" value="Phosphorylase Kinase, domain 1"/>
    <property type="match status" value="1"/>
</dbReference>
<evidence type="ECO:0000259" key="8">
    <source>
        <dbReference type="PROSITE" id="PS50011"/>
    </source>
</evidence>
<keyword evidence="3" id="KW-0808">Transferase</keyword>
<feature type="compositionally biased region" description="Basic and acidic residues" evidence="7">
    <location>
        <begin position="207"/>
        <end position="219"/>
    </location>
</feature>
<dbReference type="GO" id="GO:0004674">
    <property type="term" value="F:protein serine/threonine kinase activity"/>
    <property type="evidence" value="ECO:0007669"/>
    <property type="project" value="UniProtKB-KW"/>
</dbReference>
<dbReference type="SMART" id="SM00220">
    <property type="entry name" value="S_TKc"/>
    <property type="match status" value="1"/>
</dbReference>
<dbReference type="EMBL" id="DF973986">
    <property type="protein sequence ID" value="GAU43643.1"/>
    <property type="molecule type" value="Genomic_DNA"/>
</dbReference>
<evidence type="ECO:0000313" key="10">
    <source>
        <dbReference type="Proteomes" id="UP000242715"/>
    </source>
</evidence>
<proteinExistence type="inferred from homology"/>
<keyword evidence="6" id="KW-0067">ATP-binding</keyword>
<dbReference type="GO" id="GO:0005524">
    <property type="term" value="F:ATP binding"/>
    <property type="evidence" value="ECO:0007669"/>
    <property type="project" value="UniProtKB-KW"/>
</dbReference>
<accession>A0A2Z6NNQ2</accession>
<dbReference type="InterPro" id="IPR011009">
    <property type="entry name" value="Kinase-like_dom_sf"/>
</dbReference>
<dbReference type="SUPFAM" id="SSF56112">
    <property type="entry name" value="Protein kinase-like (PK-like)"/>
    <property type="match status" value="1"/>
</dbReference>
<keyword evidence="4" id="KW-0547">Nucleotide-binding</keyword>
<evidence type="ECO:0000256" key="7">
    <source>
        <dbReference type="SAM" id="MobiDB-lite"/>
    </source>
</evidence>
<sequence>MEKPEKDWPEKINNNNNKLVVLKEPTGRDIGLRYKLGKELWRAESGIIYDCTDRETGELLSCKSISKEYKLRTAIAIEDLRREVEIMRHLPNHPNIVSLKDTYEDDDDVHLVTEELCIGRNLLNLIVGRGYYSERSAASIVKSIVEVVQPPPDSSCEIQPWSSLLMIILISENGMSVGAPAGTQLPVLSLERMRNVVVLGRLDQKPRIHGEEQRRERTTPQDGHLASVKEEDTAADNTLVPVVPIHGPIHEPYVPEDPLVVPQLPPEKGRG</sequence>
<dbReference type="Proteomes" id="UP000242715">
    <property type="component" value="Unassembled WGS sequence"/>
</dbReference>
<keyword evidence="5" id="KW-0418">Kinase</keyword>
<evidence type="ECO:0000256" key="5">
    <source>
        <dbReference type="ARBA" id="ARBA00022777"/>
    </source>
</evidence>
<reference evidence="10" key="1">
    <citation type="journal article" date="2017" name="Front. Plant Sci.">
        <title>Climate Clever Clovers: New Paradigm to Reduce the Environmental Footprint of Ruminants by Breeding Low Methanogenic Forages Utilizing Haplotype Variation.</title>
        <authorList>
            <person name="Kaur P."/>
            <person name="Appels R."/>
            <person name="Bayer P.E."/>
            <person name="Keeble-Gagnere G."/>
            <person name="Wang J."/>
            <person name="Hirakawa H."/>
            <person name="Shirasawa K."/>
            <person name="Vercoe P."/>
            <person name="Stefanova K."/>
            <person name="Durmic Z."/>
            <person name="Nichols P."/>
            <person name="Revell C."/>
            <person name="Isobe S.N."/>
            <person name="Edwards D."/>
            <person name="Erskine W."/>
        </authorList>
    </citation>
    <scope>NUCLEOTIDE SEQUENCE [LARGE SCALE GENOMIC DNA]</scope>
    <source>
        <strain evidence="10">cv. Daliak</strain>
    </source>
</reference>
<dbReference type="InterPro" id="IPR000719">
    <property type="entry name" value="Prot_kinase_dom"/>
</dbReference>
<name>A0A2Z6NNQ2_TRISU</name>
<feature type="domain" description="Protein kinase" evidence="8">
    <location>
        <begin position="34"/>
        <end position="271"/>
    </location>
</feature>
<dbReference type="OrthoDB" id="40902at2759"/>
<dbReference type="AlphaFoldDB" id="A0A2Z6NNQ2"/>
<dbReference type="InterPro" id="IPR050205">
    <property type="entry name" value="CDPK_Ser/Thr_kinases"/>
</dbReference>
<evidence type="ECO:0000256" key="4">
    <source>
        <dbReference type="ARBA" id="ARBA00022741"/>
    </source>
</evidence>
<evidence type="ECO:0000256" key="6">
    <source>
        <dbReference type="ARBA" id="ARBA00022840"/>
    </source>
</evidence>
<feature type="region of interest" description="Disordered" evidence="7">
    <location>
        <begin position="207"/>
        <end position="227"/>
    </location>
</feature>
<evidence type="ECO:0000256" key="2">
    <source>
        <dbReference type="ARBA" id="ARBA00022527"/>
    </source>
</evidence>
<keyword evidence="2" id="KW-0723">Serine/threonine-protein kinase</keyword>
<dbReference type="PANTHER" id="PTHR24349">
    <property type="entry name" value="SERINE/THREONINE-PROTEIN KINASE"/>
    <property type="match status" value="1"/>
</dbReference>
<keyword evidence="10" id="KW-1185">Reference proteome</keyword>
<evidence type="ECO:0000256" key="3">
    <source>
        <dbReference type="ARBA" id="ARBA00022679"/>
    </source>
</evidence>
<evidence type="ECO:0000256" key="1">
    <source>
        <dbReference type="ARBA" id="ARBA00005354"/>
    </source>
</evidence>
<evidence type="ECO:0000313" key="9">
    <source>
        <dbReference type="EMBL" id="GAU43643.1"/>
    </source>
</evidence>
<organism evidence="9 10">
    <name type="scientific">Trifolium subterraneum</name>
    <name type="common">Subterranean clover</name>
    <dbReference type="NCBI Taxonomy" id="3900"/>
    <lineage>
        <taxon>Eukaryota</taxon>
        <taxon>Viridiplantae</taxon>
        <taxon>Streptophyta</taxon>
        <taxon>Embryophyta</taxon>
        <taxon>Tracheophyta</taxon>
        <taxon>Spermatophyta</taxon>
        <taxon>Magnoliopsida</taxon>
        <taxon>eudicotyledons</taxon>
        <taxon>Gunneridae</taxon>
        <taxon>Pentapetalae</taxon>
        <taxon>rosids</taxon>
        <taxon>fabids</taxon>
        <taxon>Fabales</taxon>
        <taxon>Fabaceae</taxon>
        <taxon>Papilionoideae</taxon>
        <taxon>50 kb inversion clade</taxon>
        <taxon>NPAAA clade</taxon>
        <taxon>Hologalegina</taxon>
        <taxon>IRL clade</taxon>
        <taxon>Trifolieae</taxon>
        <taxon>Trifolium</taxon>
    </lineage>
</organism>
<dbReference type="Pfam" id="PF00069">
    <property type="entry name" value="Pkinase"/>
    <property type="match status" value="1"/>
</dbReference>
<protein>
    <recommendedName>
        <fullName evidence="8">Protein kinase domain-containing protein</fullName>
    </recommendedName>
</protein>